<sequence>MKNQPTHDFTALADDDVKASLAQLQKASISSYRATMHRLGAALAARSRLTGAKVTAVVTTPEDADFLTAGFLESASRARLVCYWTERSTSSLGDVATVVQQFVEPGMPKQVDTVVVLKSIISSGCIVRTHLEQFLEDAKPRRIVIAAPVMLKGADTELRKQFPKKVAALFEFVTFAIDTQKRGNVVLPGVGGWVEERLGLKTRRPRFVPSLVEQRQAASAA</sequence>
<gene>
    <name evidence="1" type="ORF">DI536_18395</name>
</gene>
<organism evidence="1 2">
    <name type="scientific">Archangium gephyra</name>
    <dbReference type="NCBI Taxonomy" id="48"/>
    <lineage>
        <taxon>Bacteria</taxon>
        <taxon>Pseudomonadati</taxon>
        <taxon>Myxococcota</taxon>
        <taxon>Myxococcia</taxon>
        <taxon>Myxococcales</taxon>
        <taxon>Cystobacterineae</taxon>
        <taxon>Archangiaceae</taxon>
        <taxon>Archangium</taxon>
    </lineage>
</organism>
<dbReference type="InterPro" id="IPR029057">
    <property type="entry name" value="PRTase-like"/>
</dbReference>
<reference evidence="1 2" key="1">
    <citation type="submission" date="2017-08" db="EMBL/GenBank/DDBJ databases">
        <title>Infants hospitalized years apart are colonized by the same room-sourced microbial strains.</title>
        <authorList>
            <person name="Brooks B."/>
            <person name="Olm M.R."/>
            <person name="Firek B.A."/>
            <person name="Baker R."/>
            <person name="Thomas B.C."/>
            <person name="Morowitz M.J."/>
            <person name="Banfield J.F."/>
        </authorList>
    </citation>
    <scope>NUCLEOTIDE SEQUENCE [LARGE SCALE GENOMIC DNA]</scope>
    <source>
        <strain evidence="1">S2_003_000_R2_14</strain>
    </source>
</reference>
<dbReference type="Proteomes" id="UP000249061">
    <property type="component" value="Unassembled WGS sequence"/>
</dbReference>
<evidence type="ECO:0000313" key="2">
    <source>
        <dbReference type="Proteomes" id="UP000249061"/>
    </source>
</evidence>
<dbReference type="Gene3D" id="3.40.50.2020">
    <property type="match status" value="1"/>
</dbReference>
<evidence type="ECO:0000313" key="1">
    <source>
        <dbReference type="EMBL" id="PZR11108.1"/>
    </source>
</evidence>
<dbReference type="AlphaFoldDB" id="A0A2W5UPX7"/>
<comment type="caution">
    <text evidence="1">The sequence shown here is derived from an EMBL/GenBank/DDBJ whole genome shotgun (WGS) entry which is preliminary data.</text>
</comment>
<dbReference type="EMBL" id="QFQP01000015">
    <property type="protein sequence ID" value="PZR11108.1"/>
    <property type="molecule type" value="Genomic_DNA"/>
</dbReference>
<name>A0A2W5UPX7_9BACT</name>
<proteinExistence type="predicted"/>
<accession>A0A2W5UPX7</accession>
<protein>
    <submittedName>
        <fullName evidence="1">Uncharacterized protein</fullName>
    </submittedName>
</protein>